<name>A0A6C0CRD2_9ZZZZ</name>
<accession>A0A6C0CRD2</accession>
<sequence>MPSKKYERFFKPVSRNGFSSSGTYRGQGRIGQTSLSRTGASCCNGSKSDGSSSINTKGLILSRVVNPTSVFNNTCDSKCAKPLVKQLNIESQSEKLKSNVSNNMAHCFVPGKDIHAATSSSDYTKYKLCSKDCVQG</sequence>
<proteinExistence type="predicted"/>
<dbReference type="AlphaFoldDB" id="A0A6C0CRD2"/>
<dbReference type="EMBL" id="MN739468">
    <property type="protein sequence ID" value="QHT06420.1"/>
    <property type="molecule type" value="Genomic_DNA"/>
</dbReference>
<feature type="region of interest" description="Disordered" evidence="1">
    <location>
        <begin position="20"/>
        <end position="53"/>
    </location>
</feature>
<evidence type="ECO:0000256" key="1">
    <source>
        <dbReference type="SAM" id="MobiDB-lite"/>
    </source>
</evidence>
<reference evidence="2" key="1">
    <citation type="journal article" date="2020" name="Nature">
        <title>Giant virus diversity and host interactions through global metagenomics.</title>
        <authorList>
            <person name="Schulz F."/>
            <person name="Roux S."/>
            <person name="Paez-Espino D."/>
            <person name="Jungbluth S."/>
            <person name="Walsh D.A."/>
            <person name="Denef V.J."/>
            <person name="McMahon K.D."/>
            <person name="Konstantinidis K.T."/>
            <person name="Eloe-Fadrosh E.A."/>
            <person name="Kyrpides N.C."/>
            <person name="Woyke T."/>
        </authorList>
    </citation>
    <scope>NUCLEOTIDE SEQUENCE</scope>
    <source>
        <strain evidence="2">GVMAG-M-3300021425-30</strain>
    </source>
</reference>
<organism evidence="2">
    <name type="scientific">viral metagenome</name>
    <dbReference type="NCBI Taxonomy" id="1070528"/>
    <lineage>
        <taxon>unclassified sequences</taxon>
        <taxon>metagenomes</taxon>
        <taxon>organismal metagenomes</taxon>
    </lineage>
</organism>
<evidence type="ECO:0000313" key="2">
    <source>
        <dbReference type="EMBL" id="QHT06420.1"/>
    </source>
</evidence>
<protein>
    <submittedName>
        <fullName evidence="2">Uncharacterized protein</fullName>
    </submittedName>
</protein>